<evidence type="ECO:0000313" key="2">
    <source>
        <dbReference type="Proteomes" id="UP000004949"/>
    </source>
</evidence>
<dbReference type="EMBL" id="AGQV01000001">
    <property type="protein sequence ID" value="EHH69696.1"/>
    <property type="molecule type" value="Genomic_DNA"/>
</dbReference>
<dbReference type="AlphaFoldDB" id="G6XHN8"/>
<reference evidence="1 2" key="1">
    <citation type="submission" date="2011-10" db="EMBL/GenBank/DDBJ databases">
        <title>Genome sequence of Gluconobacter morbifer G707, isolated from Drosophila gut.</title>
        <authorList>
            <person name="Lee W.-J."/>
            <person name="Kim E.-K."/>
        </authorList>
    </citation>
    <scope>NUCLEOTIDE SEQUENCE [LARGE SCALE GENOMIC DNA]</scope>
    <source>
        <strain evidence="1 2">G707</strain>
    </source>
</reference>
<dbReference type="Proteomes" id="UP000004949">
    <property type="component" value="Unassembled WGS sequence"/>
</dbReference>
<dbReference type="STRING" id="1088869.GMO_10040"/>
<comment type="caution">
    <text evidence="1">The sequence shown here is derived from an EMBL/GenBank/DDBJ whole genome shotgun (WGS) entry which is preliminary data.</text>
</comment>
<keyword evidence="2" id="KW-1185">Reference proteome</keyword>
<sequence length="49" mass="5168">MVRSENPQFWQMTISLFGRIGEDAYGTVAGIRIQGSLGGTIMKGAGHGA</sequence>
<protein>
    <submittedName>
        <fullName evidence="1">Uncharacterized protein</fullName>
    </submittedName>
</protein>
<evidence type="ECO:0000313" key="1">
    <source>
        <dbReference type="EMBL" id="EHH69696.1"/>
    </source>
</evidence>
<accession>G6XHN8</accession>
<gene>
    <name evidence="1" type="ORF">GMO_10040</name>
</gene>
<name>G6XHN8_9PROT</name>
<proteinExistence type="predicted"/>
<organism evidence="1 2">
    <name type="scientific">Gluconobacter morbifer G707</name>
    <dbReference type="NCBI Taxonomy" id="1088869"/>
    <lineage>
        <taxon>Bacteria</taxon>
        <taxon>Pseudomonadati</taxon>
        <taxon>Pseudomonadota</taxon>
        <taxon>Alphaproteobacteria</taxon>
        <taxon>Acetobacterales</taxon>
        <taxon>Acetobacteraceae</taxon>
        <taxon>Gluconobacter</taxon>
    </lineage>
</organism>